<reference evidence="1" key="1">
    <citation type="submission" date="2021-02" db="EMBL/GenBank/DDBJ databases">
        <authorList>
            <person name="Nowell W R."/>
        </authorList>
    </citation>
    <scope>NUCLEOTIDE SEQUENCE</scope>
</reference>
<name>A0A820JN11_9BILA</name>
<sequence>IYLNNLKESEAGFYTCEASNGFQTLTSTGFVRVKNPGKT</sequence>
<organism evidence="1 2">
    <name type="scientific">Rotaria sordida</name>
    <dbReference type="NCBI Taxonomy" id="392033"/>
    <lineage>
        <taxon>Eukaryota</taxon>
        <taxon>Metazoa</taxon>
        <taxon>Spiralia</taxon>
        <taxon>Gnathifera</taxon>
        <taxon>Rotifera</taxon>
        <taxon>Eurotatoria</taxon>
        <taxon>Bdelloidea</taxon>
        <taxon>Philodinida</taxon>
        <taxon>Philodinidae</taxon>
        <taxon>Rotaria</taxon>
    </lineage>
</organism>
<protein>
    <submittedName>
        <fullName evidence="1">Uncharacterized protein</fullName>
    </submittedName>
</protein>
<evidence type="ECO:0000313" key="1">
    <source>
        <dbReference type="EMBL" id="CAF4324331.1"/>
    </source>
</evidence>
<dbReference type="AlphaFoldDB" id="A0A820JN11"/>
<comment type="caution">
    <text evidence="1">The sequence shown here is derived from an EMBL/GenBank/DDBJ whole genome shotgun (WGS) entry which is preliminary data.</text>
</comment>
<dbReference type="SUPFAM" id="SSF48726">
    <property type="entry name" value="Immunoglobulin"/>
    <property type="match status" value="1"/>
</dbReference>
<feature type="non-terminal residue" evidence="1">
    <location>
        <position position="1"/>
    </location>
</feature>
<accession>A0A820JN11</accession>
<dbReference type="Gene3D" id="2.60.40.10">
    <property type="entry name" value="Immunoglobulins"/>
    <property type="match status" value="1"/>
</dbReference>
<dbReference type="InterPro" id="IPR013783">
    <property type="entry name" value="Ig-like_fold"/>
</dbReference>
<dbReference type="Proteomes" id="UP000663836">
    <property type="component" value="Unassembled WGS sequence"/>
</dbReference>
<evidence type="ECO:0000313" key="2">
    <source>
        <dbReference type="Proteomes" id="UP000663836"/>
    </source>
</evidence>
<gene>
    <name evidence="1" type="ORF">JBS370_LOCUS41121</name>
</gene>
<dbReference type="InterPro" id="IPR036179">
    <property type="entry name" value="Ig-like_dom_sf"/>
</dbReference>
<proteinExistence type="predicted"/>
<dbReference type="EMBL" id="CAJOBD010042499">
    <property type="protein sequence ID" value="CAF4324331.1"/>
    <property type="molecule type" value="Genomic_DNA"/>
</dbReference>